<dbReference type="RefSeq" id="WP_209869770.1">
    <property type="nucleotide sequence ID" value="NZ_JAGGLV010000002.1"/>
</dbReference>
<name>A0ABS4NKZ1_9BACL</name>
<dbReference type="EMBL" id="JAGGLV010000002">
    <property type="protein sequence ID" value="MBP2110723.1"/>
    <property type="molecule type" value="Genomic_DNA"/>
</dbReference>
<keyword evidence="6" id="KW-1185">Reference proteome</keyword>
<dbReference type="PROSITE" id="PS50111">
    <property type="entry name" value="CHEMOTAXIS_TRANSDUC_2"/>
    <property type="match status" value="1"/>
</dbReference>
<dbReference type="Pfam" id="PF00015">
    <property type="entry name" value="MCPsignal"/>
    <property type="match status" value="1"/>
</dbReference>
<evidence type="ECO:0000259" key="4">
    <source>
        <dbReference type="PROSITE" id="PS50111"/>
    </source>
</evidence>
<dbReference type="SMART" id="SM00283">
    <property type="entry name" value="MA"/>
    <property type="match status" value="1"/>
</dbReference>
<protein>
    <submittedName>
        <fullName evidence="5">Uncharacterized protein YukE</fullName>
    </submittedName>
</protein>
<feature type="compositionally biased region" description="Basic and acidic residues" evidence="3">
    <location>
        <begin position="1"/>
        <end position="12"/>
    </location>
</feature>
<comment type="caution">
    <text evidence="5">The sequence shown here is derived from an EMBL/GenBank/DDBJ whole genome shotgun (WGS) entry which is preliminary data.</text>
</comment>
<evidence type="ECO:0000256" key="3">
    <source>
        <dbReference type="SAM" id="MobiDB-lite"/>
    </source>
</evidence>
<sequence length="292" mass="31301">MNTEQELEHESEQESGQASEMDQLRKALEVSLPLVQRLFPLDVMFALADREKFIYYLQGKELKAKIELGSPVPPSGGIRAALESGEEVSATIPREIYGIPFKSSSMPIRDRNGVVTGVFTIGISLSNQVTLSDAANALAVTSDEISSTSVEIAGTASDLANTVGDLKELGQKVVEDLQQTDEILDFIRKVAENSNLLGLNAAIEAAHAAEHGRGFGIVAQEIRKMSVSSASSAKDIAGILQMIKQKINQMDAVLTDCLAQSERQAAATEEITASMQQLAASAVEIESIARLI</sequence>
<evidence type="ECO:0000256" key="1">
    <source>
        <dbReference type="ARBA" id="ARBA00023224"/>
    </source>
</evidence>
<dbReference type="PANTHER" id="PTHR32089">
    <property type="entry name" value="METHYL-ACCEPTING CHEMOTAXIS PROTEIN MCPB"/>
    <property type="match status" value="1"/>
</dbReference>
<dbReference type="SUPFAM" id="SSF103190">
    <property type="entry name" value="Sensory domain-like"/>
    <property type="match status" value="1"/>
</dbReference>
<dbReference type="Proteomes" id="UP000773462">
    <property type="component" value="Unassembled WGS sequence"/>
</dbReference>
<dbReference type="InterPro" id="IPR029151">
    <property type="entry name" value="Sensor-like_sf"/>
</dbReference>
<feature type="region of interest" description="Disordered" evidence="3">
    <location>
        <begin position="1"/>
        <end position="21"/>
    </location>
</feature>
<dbReference type="InterPro" id="IPR004089">
    <property type="entry name" value="MCPsignal_dom"/>
</dbReference>
<organism evidence="5 6">
    <name type="scientific">Paenibacillus silagei</name>
    <dbReference type="NCBI Taxonomy" id="1670801"/>
    <lineage>
        <taxon>Bacteria</taxon>
        <taxon>Bacillati</taxon>
        <taxon>Bacillota</taxon>
        <taxon>Bacilli</taxon>
        <taxon>Bacillales</taxon>
        <taxon>Paenibacillaceae</taxon>
        <taxon>Paenibacillus</taxon>
    </lineage>
</organism>
<feature type="domain" description="Methyl-accepting transducer" evidence="4">
    <location>
        <begin position="131"/>
        <end position="292"/>
    </location>
</feature>
<dbReference type="SUPFAM" id="SSF58104">
    <property type="entry name" value="Methyl-accepting chemotaxis protein (MCP) signaling domain"/>
    <property type="match status" value="1"/>
</dbReference>
<dbReference type="PANTHER" id="PTHR32089:SF112">
    <property type="entry name" value="LYSOZYME-LIKE PROTEIN-RELATED"/>
    <property type="match status" value="1"/>
</dbReference>
<reference evidence="5 6" key="1">
    <citation type="submission" date="2021-03" db="EMBL/GenBank/DDBJ databases">
        <title>Genomic Encyclopedia of Type Strains, Phase IV (KMG-IV): sequencing the most valuable type-strain genomes for metagenomic binning, comparative biology and taxonomic classification.</title>
        <authorList>
            <person name="Goeker M."/>
        </authorList>
    </citation>
    <scope>NUCLEOTIDE SEQUENCE [LARGE SCALE GENOMIC DNA]</scope>
    <source>
        <strain evidence="5 6">DSM 101953</strain>
    </source>
</reference>
<gene>
    <name evidence="5" type="ORF">J2Z70_000863</name>
</gene>
<evidence type="ECO:0000313" key="5">
    <source>
        <dbReference type="EMBL" id="MBP2110723.1"/>
    </source>
</evidence>
<evidence type="ECO:0000313" key="6">
    <source>
        <dbReference type="Proteomes" id="UP000773462"/>
    </source>
</evidence>
<dbReference type="Gene3D" id="1.10.287.950">
    <property type="entry name" value="Methyl-accepting chemotaxis protein"/>
    <property type="match status" value="1"/>
</dbReference>
<keyword evidence="1 2" id="KW-0807">Transducer</keyword>
<proteinExistence type="predicted"/>
<accession>A0ABS4NKZ1</accession>
<evidence type="ECO:0000256" key="2">
    <source>
        <dbReference type="PROSITE-ProRule" id="PRU00284"/>
    </source>
</evidence>